<protein>
    <submittedName>
        <fullName evidence="1">Disulfide oxidoreductase YuzD</fullName>
    </submittedName>
</protein>
<keyword evidence="2" id="KW-1185">Reference proteome</keyword>
<reference evidence="2" key="1">
    <citation type="submission" date="2017-01" db="EMBL/GenBank/DDBJ databases">
        <authorList>
            <person name="Varghese N."/>
            <person name="Submissions S."/>
        </authorList>
    </citation>
    <scope>NUCLEOTIDE SEQUENCE [LARGE SCALE GENOMIC DNA]</scope>
    <source>
        <strain evidence="2">DSM 23127</strain>
    </source>
</reference>
<dbReference type="STRING" id="570947.SAMN05421687_103299"/>
<dbReference type="InterPro" id="IPR009190">
    <property type="entry name" value="DUF1462"/>
</dbReference>
<name>A0A1N7J3N9_9BACI</name>
<evidence type="ECO:0000313" key="2">
    <source>
        <dbReference type="Proteomes" id="UP000187608"/>
    </source>
</evidence>
<dbReference type="AlphaFoldDB" id="A0A1N7J3N9"/>
<organism evidence="1 2">
    <name type="scientific">Salimicrobium flavidum</name>
    <dbReference type="NCBI Taxonomy" id="570947"/>
    <lineage>
        <taxon>Bacteria</taxon>
        <taxon>Bacillati</taxon>
        <taxon>Bacillota</taxon>
        <taxon>Bacilli</taxon>
        <taxon>Bacillales</taxon>
        <taxon>Bacillaceae</taxon>
        <taxon>Salimicrobium</taxon>
    </lineage>
</organism>
<dbReference type="Gene3D" id="3.40.30.30">
    <property type="entry name" value="Hypothetical protein sa0798"/>
    <property type="match status" value="1"/>
</dbReference>
<dbReference type="EMBL" id="FTOC01000003">
    <property type="protein sequence ID" value="SIS43857.1"/>
    <property type="molecule type" value="Genomic_DNA"/>
</dbReference>
<proteinExistence type="predicted"/>
<dbReference type="OrthoDB" id="2389679at2"/>
<dbReference type="Proteomes" id="UP000187608">
    <property type="component" value="Unassembled WGS sequence"/>
</dbReference>
<evidence type="ECO:0000313" key="1">
    <source>
        <dbReference type="EMBL" id="SIS43857.1"/>
    </source>
</evidence>
<sequence>MNEGNVTVTVYGARERCASCVNAPGSIETYEWLQAAIGRKFGNDNISYRYIDIFEAEEDEFIEKIMEDELFYPLVLVEGEVAGEGTPRLKSVYRHLEKRGLTKQEG</sequence>
<accession>A0A1N7J3N9</accession>
<dbReference type="InterPro" id="IPR038218">
    <property type="entry name" value="YuzD-like_sp"/>
</dbReference>
<dbReference type="InterPro" id="IPR036249">
    <property type="entry name" value="Thioredoxin-like_sf"/>
</dbReference>
<dbReference type="Pfam" id="PF07315">
    <property type="entry name" value="DUF1462"/>
    <property type="match status" value="1"/>
</dbReference>
<dbReference type="SUPFAM" id="SSF52833">
    <property type="entry name" value="Thioredoxin-like"/>
    <property type="match status" value="1"/>
</dbReference>
<gene>
    <name evidence="1" type="ORF">SAMN05421687_103299</name>
</gene>
<dbReference type="RefSeq" id="WP_076557953.1">
    <property type="nucleotide sequence ID" value="NZ_FTOC01000003.1"/>
</dbReference>